<evidence type="ECO:0000313" key="3">
    <source>
        <dbReference type="Proteomes" id="UP001501666"/>
    </source>
</evidence>
<accession>A0ABN3ST45</accession>
<keyword evidence="3" id="KW-1185">Reference proteome</keyword>
<evidence type="ECO:0008006" key="4">
    <source>
        <dbReference type="Google" id="ProtNLM"/>
    </source>
</evidence>
<sequence length="352" mass="38856">MQGCKAGAPVPRTKEALIAQPDSITTTDLWDLKADPARLDTLANTWRGLGTKVSSVENLINDAAHMVFSKENWTGDTAESFNDYRKKFTADVERFGKWAANVADLLSYTATVMRVQQGLLDEERKKLNAVPVTTDLVGLTFRPRDAEESSLVTGAISTAQEIRRRVDEVLAEKKRDMKFYEDQFELIGREWKPRTVRLLNLNIGQGAGNSPGDSDGTDSEDIAKIAQVVADQDTDIATVQEVFKHDIFDLEEELESRTGDNWDVKFEEASSKYHANDDWPIIGDIVNAPFGNAVLVREGDVIEGTGDSEKVKLDVEGGSITLPPNEPGMGNSRIDDGEGRSAAKTEVQIRPR</sequence>
<gene>
    <name evidence="2" type="ORF">GCM10010412_070950</name>
</gene>
<evidence type="ECO:0000313" key="2">
    <source>
        <dbReference type="EMBL" id="GAA2684527.1"/>
    </source>
</evidence>
<reference evidence="2 3" key="1">
    <citation type="journal article" date="2019" name="Int. J. Syst. Evol. Microbiol.">
        <title>The Global Catalogue of Microorganisms (GCM) 10K type strain sequencing project: providing services to taxonomists for standard genome sequencing and annotation.</title>
        <authorList>
            <consortium name="The Broad Institute Genomics Platform"/>
            <consortium name="The Broad Institute Genome Sequencing Center for Infectious Disease"/>
            <person name="Wu L."/>
            <person name="Ma J."/>
        </authorList>
    </citation>
    <scope>NUCLEOTIDE SEQUENCE [LARGE SCALE GENOMIC DNA]</scope>
    <source>
        <strain evidence="2 3">JCM 6835</strain>
    </source>
</reference>
<evidence type="ECO:0000256" key="1">
    <source>
        <dbReference type="SAM" id="MobiDB-lite"/>
    </source>
</evidence>
<dbReference type="InterPro" id="IPR036689">
    <property type="entry name" value="ESAT-6-like_sf"/>
</dbReference>
<protein>
    <recommendedName>
        <fullName evidence="4">WXG100 family type VII secretion target</fullName>
    </recommendedName>
</protein>
<dbReference type="Proteomes" id="UP001501666">
    <property type="component" value="Unassembled WGS sequence"/>
</dbReference>
<dbReference type="InterPro" id="IPR036691">
    <property type="entry name" value="Endo/exonu/phosph_ase_sf"/>
</dbReference>
<name>A0ABN3ST45_9ACTN</name>
<organism evidence="2 3">
    <name type="scientific">Nonomuraea recticatena</name>
    <dbReference type="NCBI Taxonomy" id="46178"/>
    <lineage>
        <taxon>Bacteria</taxon>
        <taxon>Bacillati</taxon>
        <taxon>Actinomycetota</taxon>
        <taxon>Actinomycetes</taxon>
        <taxon>Streptosporangiales</taxon>
        <taxon>Streptosporangiaceae</taxon>
        <taxon>Nonomuraea</taxon>
    </lineage>
</organism>
<dbReference type="EMBL" id="BAAATE010000024">
    <property type="protein sequence ID" value="GAA2684527.1"/>
    <property type="molecule type" value="Genomic_DNA"/>
</dbReference>
<feature type="region of interest" description="Disordered" evidence="1">
    <location>
        <begin position="317"/>
        <end position="352"/>
    </location>
</feature>
<proteinExistence type="predicted"/>
<dbReference type="SUPFAM" id="SSF140453">
    <property type="entry name" value="EsxAB dimer-like"/>
    <property type="match status" value="1"/>
</dbReference>
<comment type="caution">
    <text evidence="2">The sequence shown here is derived from an EMBL/GenBank/DDBJ whole genome shotgun (WGS) entry which is preliminary data.</text>
</comment>
<dbReference type="Gene3D" id="3.60.10.10">
    <property type="entry name" value="Endonuclease/exonuclease/phosphatase"/>
    <property type="match status" value="1"/>
</dbReference>
<feature type="compositionally biased region" description="Basic and acidic residues" evidence="1">
    <location>
        <begin position="333"/>
        <end position="352"/>
    </location>
</feature>